<evidence type="ECO:0000313" key="2">
    <source>
        <dbReference type="Proteomes" id="UP000789920"/>
    </source>
</evidence>
<accession>A0ACA9L3R8</accession>
<reference evidence="1" key="1">
    <citation type="submission" date="2021-06" db="EMBL/GenBank/DDBJ databases">
        <authorList>
            <person name="Kallberg Y."/>
            <person name="Tangrot J."/>
            <person name="Rosling A."/>
        </authorList>
    </citation>
    <scope>NUCLEOTIDE SEQUENCE</scope>
    <source>
        <strain evidence="1">MA461A</strain>
    </source>
</reference>
<organism evidence="1 2">
    <name type="scientific">Racocetra persica</name>
    <dbReference type="NCBI Taxonomy" id="160502"/>
    <lineage>
        <taxon>Eukaryota</taxon>
        <taxon>Fungi</taxon>
        <taxon>Fungi incertae sedis</taxon>
        <taxon>Mucoromycota</taxon>
        <taxon>Glomeromycotina</taxon>
        <taxon>Glomeromycetes</taxon>
        <taxon>Diversisporales</taxon>
        <taxon>Gigasporaceae</taxon>
        <taxon>Racocetra</taxon>
    </lineage>
</organism>
<gene>
    <name evidence="1" type="ORF">RPERSI_LOCUS2173</name>
</gene>
<dbReference type="Proteomes" id="UP000789920">
    <property type="component" value="Unassembled WGS sequence"/>
</dbReference>
<proteinExistence type="predicted"/>
<comment type="caution">
    <text evidence="1">The sequence shown here is derived from an EMBL/GenBank/DDBJ whole genome shotgun (WGS) entry which is preliminary data.</text>
</comment>
<dbReference type="EMBL" id="CAJVQC010002295">
    <property type="protein sequence ID" value="CAG8509021.1"/>
    <property type="molecule type" value="Genomic_DNA"/>
</dbReference>
<evidence type="ECO:0000313" key="1">
    <source>
        <dbReference type="EMBL" id="CAG8509021.1"/>
    </source>
</evidence>
<sequence length="164" mass="18633">MVCSSLVFNSSKNYYKLFLLYWLVDYKITASTREVHPNDEDSSVLAKLEKSLKTLFPRHPMSLAHYTNPPDEIDLVYQEFTDADLLALTTPENDNDADNINDSSSSFTTPSNSIKLDAIRTVISLLNTTISDHNAIFRTLRSLQRDIWLQVSSSKVQAILDRLC</sequence>
<protein>
    <submittedName>
        <fullName evidence="1">36444_t:CDS:1</fullName>
    </submittedName>
</protein>
<feature type="non-terminal residue" evidence="1">
    <location>
        <position position="164"/>
    </location>
</feature>
<keyword evidence="2" id="KW-1185">Reference proteome</keyword>
<name>A0ACA9L3R8_9GLOM</name>